<dbReference type="AlphaFoldDB" id="A0A9J6EUS8"/>
<keyword evidence="2" id="KW-1185">Reference proteome</keyword>
<proteinExistence type="predicted"/>
<reference evidence="1" key="2">
    <citation type="submission" date="2021-09" db="EMBL/GenBank/DDBJ databases">
        <authorList>
            <person name="Jia N."/>
            <person name="Wang J."/>
            <person name="Shi W."/>
            <person name="Du L."/>
            <person name="Sun Y."/>
            <person name="Zhan W."/>
            <person name="Jiang J."/>
            <person name="Wang Q."/>
            <person name="Zhang B."/>
            <person name="Ji P."/>
            <person name="Sakyi L.B."/>
            <person name="Cui X."/>
            <person name="Yuan T."/>
            <person name="Jiang B."/>
            <person name="Yang W."/>
            <person name="Lam T.T.-Y."/>
            <person name="Chang Q."/>
            <person name="Ding S."/>
            <person name="Wang X."/>
            <person name="Zhu J."/>
            <person name="Ruan X."/>
            <person name="Zhao L."/>
            <person name="Wei J."/>
            <person name="Que T."/>
            <person name="Du C."/>
            <person name="Cheng J."/>
            <person name="Dai P."/>
            <person name="Han X."/>
            <person name="Huang E."/>
            <person name="Gao Y."/>
            <person name="Liu J."/>
            <person name="Shao H."/>
            <person name="Ye R."/>
            <person name="Li L."/>
            <person name="Wei W."/>
            <person name="Wang X."/>
            <person name="Wang C."/>
            <person name="Huo Q."/>
            <person name="Li W."/>
            <person name="Guo W."/>
            <person name="Chen H."/>
            <person name="Chen S."/>
            <person name="Zhou L."/>
            <person name="Zhou L."/>
            <person name="Ni X."/>
            <person name="Tian J."/>
            <person name="Zhou Y."/>
            <person name="Sheng Y."/>
            <person name="Liu T."/>
            <person name="Pan Y."/>
            <person name="Xia L."/>
            <person name="Li J."/>
            <person name="Zhao F."/>
            <person name="Cao W."/>
        </authorList>
    </citation>
    <scope>NUCLEOTIDE SEQUENCE</scope>
    <source>
        <strain evidence="1">Rmic-2018</strain>
        <tissue evidence="1">Larvae</tissue>
    </source>
</reference>
<gene>
    <name evidence="1" type="ORF">HPB51_018344</name>
</gene>
<dbReference type="EMBL" id="JABSTU010000002">
    <property type="protein sequence ID" value="KAH8037856.1"/>
    <property type="molecule type" value="Genomic_DNA"/>
</dbReference>
<organism evidence="1 2">
    <name type="scientific">Rhipicephalus microplus</name>
    <name type="common">Cattle tick</name>
    <name type="synonym">Boophilus microplus</name>
    <dbReference type="NCBI Taxonomy" id="6941"/>
    <lineage>
        <taxon>Eukaryota</taxon>
        <taxon>Metazoa</taxon>
        <taxon>Ecdysozoa</taxon>
        <taxon>Arthropoda</taxon>
        <taxon>Chelicerata</taxon>
        <taxon>Arachnida</taxon>
        <taxon>Acari</taxon>
        <taxon>Parasitiformes</taxon>
        <taxon>Ixodida</taxon>
        <taxon>Ixodoidea</taxon>
        <taxon>Ixodidae</taxon>
        <taxon>Rhipicephalinae</taxon>
        <taxon>Rhipicephalus</taxon>
        <taxon>Boophilus</taxon>
    </lineage>
</organism>
<dbReference type="PANTHER" id="PTHR45823:SF1">
    <property type="entry name" value="T-SNARE COILED-COIL HOMOLOGY DOMAIN-CONTAINING PROTEIN"/>
    <property type="match status" value="1"/>
</dbReference>
<dbReference type="Proteomes" id="UP000821866">
    <property type="component" value="Chromosome 10"/>
</dbReference>
<protein>
    <submittedName>
        <fullName evidence="1">Uncharacterized protein</fullName>
    </submittedName>
</protein>
<evidence type="ECO:0000313" key="2">
    <source>
        <dbReference type="Proteomes" id="UP000821866"/>
    </source>
</evidence>
<comment type="caution">
    <text evidence="1">The sequence shown here is derived from an EMBL/GenBank/DDBJ whole genome shotgun (WGS) entry which is preliminary data.</text>
</comment>
<evidence type="ECO:0000313" key="1">
    <source>
        <dbReference type="EMBL" id="KAH8037856.1"/>
    </source>
</evidence>
<dbReference type="PANTHER" id="PTHR45823">
    <property type="entry name" value="T-SNARE COILED-COIL HOMOLOGY DOMAIN-CONTAINING PROTEIN"/>
    <property type="match status" value="1"/>
</dbReference>
<name>A0A9J6EUS8_RHIMP</name>
<accession>A0A9J6EUS8</accession>
<sequence length="332" mass="36311">MQDFETRFATRLLSLVATLPQRATTVDIVADLAAGLSVIEEQPSLQQRVSTAVERYVLSAPLRFFGAQLPPPTFDGSTSRAAFLVQFESVVALNDWEVQNEAQALVVQLCGAAVEYLEYSPQVVHSNYKALVSALESRFGDSLLQLYLTQLKHVRQGRGDLQELAAHVDSLSLKALSGCPTATMDLIAANAFVDAISNKRVQHLAVNELQLSLLRRRYKNARKQLGIYTGGRPTRTHHPGPGIWPLLGYMILQCYPCDDVVSDQVTDKLSSSYAVFLGKLQCGPLREGSRMMAEGPLLSLGPFTDMRALPLKLGDPPPHVEAIVDTGAAFSF</sequence>
<reference evidence="1" key="1">
    <citation type="journal article" date="2020" name="Cell">
        <title>Large-Scale Comparative Analyses of Tick Genomes Elucidate Their Genetic Diversity and Vector Capacities.</title>
        <authorList>
            <consortium name="Tick Genome and Microbiome Consortium (TIGMIC)"/>
            <person name="Jia N."/>
            <person name="Wang J."/>
            <person name="Shi W."/>
            <person name="Du L."/>
            <person name="Sun Y."/>
            <person name="Zhan W."/>
            <person name="Jiang J.F."/>
            <person name="Wang Q."/>
            <person name="Zhang B."/>
            <person name="Ji P."/>
            <person name="Bell-Sakyi L."/>
            <person name="Cui X.M."/>
            <person name="Yuan T.T."/>
            <person name="Jiang B.G."/>
            <person name="Yang W.F."/>
            <person name="Lam T.T."/>
            <person name="Chang Q.C."/>
            <person name="Ding S.J."/>
            <person name="Wang X.J."/>
            <person name="Zhu J.G."/>
            <person name="Ruan X.D."/>
            <person name="Zhao L."/>
            <person name="Wei J.T."/>
            <person name="Ye R.Z."/>
            <person name="Que T.C."/>
            <person name="Du C.H."/>
            <person name="Zhou Y.H."/>
            <person name="Cheng J.X."/>
            <person name="Dai P.F."/>
            <person name="Guo W.B."/>
            <person name="Han X.H."/>
            <person name="Huang E.J."/>
            <person name="Li L.F."/>
            <person name="Wei W."/>
            <person name="Gao Y.C."/>
            <person name="Liu J.Z."/>
            <person name="Shao H.Z."/>
            <person name="Wang X."/>
            <person name="Wang C.C."/>
            <person name="Yang T.C."/>
            <person name="Huo Q.B."/>
            <person name="Li W."/>
            <person name="Chen H.Y."/>
            <person name="Chen S.E."/>
            <person name="Zhou L.G."/>
            <person name="Ni X.B."/>
            <person name="Tian J.H."/>
            <person name="Sheng Y."/>
            <person name="Liu T."/>
            <person name="Pan Y.S."/>
            <person name="Xia L.Y."/>
            <person name="Li J."/>
            <person name="Zhao F."/>
            <person name="Cao W.C."/>
        </authorList>
    </citation>
    <scope>NUCLEOTIDE SEQUENCE</scope>
    <source>
        <strain evidence="1">Rmic-2018</strain>
    </source>
</reference>